<dbReference type="PANTHER" id="PTHR28620">
    <property type="entry name" value="CENTROMERE PROTEIN V"/>
    <property type="match status" value="1"/>
</dbReference>
<dbReference type="GO" id="GO:0016846">
    <property type="term" value="F:carbon-sulfur lyase activity"/>
    <property type="evidence" value="ECO:0007669"/>
    <property type="project" value="InterPro"/>
</dbReference>
<dbReference type="InterPro" id="IPR052355">
    <property type="entry name" value="CENP-V-like"/>
</dbReference>
<evidence type="ECO:0000256" key="3">
    <source>
        <dbReference type="ARBA" id="ARBA00022833"/>
    </source>
</evidence>
<dbReference type="Pfam" id="PF04828">
    <property type="entry name" value="GFA"/>
    <property type="match status" value="1"/>
</dbReference>
<dbReference type="SUPFAM" id="SSF51316">
    <property type="entry name" value="Mss4-like"/>
    <property type="match status" value="1"/>
</dbReference>
<keyword evidence="2" id="KW-0479">Metal-binding</keyword>
<organism evidence="5 6">
    <name type="scientific">Sphingorhabdus pulchriflava</name>
    <dbReference type="NCBI Taxonomy" id="2292257"/>
    <lineage>
        <taxon>Bacteria</taxon>
        <taxon>Pseudomonadati</taxon>
        <taxon>Pseudomonadota</taxon>
        <taxon>Alphaproteobacteria</taxon>
        <taxon>Sphingomonadales</taxon>
        <taxon>Sphingomonadaceae</taxon>
        <taxon>Sphingorhabdus</taxon>
    </lineage>
</organism>
<dbReference type="OrthoDB" id="9805575at2"/>
<dbReference type="AlphaFoldDB" id="A0A371BEA3"/>
<dbReference type="PANTHER" id="PTHR28620:SF1">
    <property type="entry name" value="CENP-V_GFA DOMAIN-CONTAINING PROTEIN"/>
    <property type="match status" value="1"/>
</dbReference>
<gene>
    <name evidence="5" type="ORF">DXH95_00170</name>
</gene>
<comment type="caution">
    <text evidence="5">The sequence shown here is derived from an EMBL/GenBank/DDBJ whole genome shotgun (WGS) entry which is preliminary data.</text>
</comment>
<dbReference type="PROSITE" id="PS51891">
    <property type="entry name" value="CENP_V_GFA"/>
    <property type="match status" value="1"/>
</dbReference>
<evidence type="ECO:0000313" key="5">
    <source>
        <dbReference type="EMBL" id="RDV05914.1"/>
    </source>
</evidence>
<evidence type="ECO:0000256" key="2">
    <source>
        <dbReference type="ARBA" id="ARBA00022723"/>
    </source>
</evidence>
<dbReference type="InterPro" id="IPR011057">
    <property type="entry name" value="Mss4-like_sf"/>
</dbReference>
<keyword evidence="3" id="KW-0862">Zinc</keyword>
<feature type="domain" description="CENP-V/GFA" evidence="4">
    <location>
        <begin position="5"/>
        <end position="124"/>
    </location>
</feature>
<dbReference type="InterPro" id="IPR006913">
    <property type="entry name" value="CENP-V/GFA"/>
</dbReference>
<protein>
    <submittedName>
        <fullName evidence="5">Aldehyde-activating protein</fullName>
    </submittedName>
</protein>
<dbReference type="RefSeq" id="WP_115547474.1">
    <property type="nucleotide sequence ID" value="NZ_QRGP01000001.1"/>
</dbReference>
<proteinExistence type="inferred from homology"/>
<evidence type="ECO:0000313" key="6">
    <source>
        <dbReference type="Proteomes" id="UP000263833"/>
    </source>
</evidence>
<accession>A0A371BEA3</accession>
<dbReference type="GO" id="GO:0046872">
    <property type="term" value="F:metal ion binding"/>
    <property type="evidence" value="ECO:0007669"/>
    <property type="project" value="UniProtKB-KW"/>
</dbReference>
<name>A0A371BEA3_9SPHN</name>
<evidence type="ECO:0000256" key="1">
    <source>
        <dbReference type="ARBA" id="ARBA00005495"/>
    </source>
</evidence>
<keyword evidence="6" id="KW-1185">Reference proteome</keyword>
<sequence length="138" mass="15279">MTDPLTATCHCGAVHVQIARAPDFIFECNCSLCDSHGAWWGYYDPGEVVVTGETRGYGRVDREVPAVEVHFCPRCGCTTHFALSEAFLEKSGVANDRMGVNMRLFDRAALSGVKLHYPYGRAWDGTGEWGYVREAVDL</sequence>
<comment type="similarity">
    <text evidence="1">Belongs to the Gfa family.</text>
</comment>
<dbReference type="EMBL" id="QRGP01000001">
    <property type="protein sequence ID" value="RDV05914.1"/>
    <property type="molecule type" value="Genomic_DNA"/>
</dbReference>
<dbReference type="Gene3D" id="2.170.150.70">
    <property type="match status" value="1"/>
</dbReference>
<dbReference type="Proteomes" id="UP000263833">
    <property type="component" value="Unassembled WGS sequence"/>
</dbReference>
<evidence type="ECO:0000259" key="4">
    <source>
        <dbReference type="PROSITE" id="PS51891"/>
    </source>
</evidence>
<reference evidence="6" key="1">
    <citation type="submission" date="2018-08" db="EMBL/GenBank/DDBJ databases">
        <authorList>
            <person name="Kim S.-J."/>
            <person name="Jung G.-Y."/>
        </authorList>
    </citation>
    <scope>NUCLEOTIDE SEQUENCE [LARGE SCALE GENOMIC DNA]</scope>
    <source>
        <strain evidence="6">GY_G</strain>
    </source>
</reference>